<reference evidence="1" key="1">
    <citation type="submission" date="2022-02" db="EMBL/GenBank/DDBJ databases">
        <title>Plant Genome Project.</title>
        <authorList>
            <person name="Zhang R.-G."/>
        </authorList>
    </citation>
    <scope>NUCLEOTIDE SEQUENCE</scope>
    <source>
        <strain evidence="1">AT1</strain>
    </source>
</reference>
<evidence type="ECO:0000313" key="1">
    <source>
        <dbReference type="EMBL" id="KAI8570214.1"/>
    </source>
</evidence>
<dbReference type="Proteomes" id="UP001062846">
    <property type="component" value="Chromosome 1"/>
</dbReference>
<organism evidence="1 2">
    <name type="scientific">Rhododendron molle</name>
    <name type="common">Chinese azalea</name>
    <name type="synonym">Azalea mollis</name>
    <dbReference type="NCBI Taxonomy" id="49168"/>
    <lineage>
        <taxon>Eukaryota</taxon>
        <taxon>Viridiplantae</taxon>
        <taxon>Streptophyta</taxon>
        <taxon>Embryophyta</taxon>
        <taxon>Tracheophyta</taxon>
        <taxon>Spermatophyta</taxon>
        <taxon>Magnoliopsida</taxon>
        <taxon>eudicotyledons</taxon>
        <taxon>Gunneridae</taxon>
        <taxon>Pentapetalae</taxon>
        <taxon>asterids</taxon>
        <taxon>Ericales</taxon>
        <taxon>Ericaceae</taxon>
        <taxon>Ericoideae</taxon>
        <taxon>Rhodoreae</taxon>
        <taxon>Rhododendron</taxon>
    </lineage>
</organism>
<name>A0ACC0PYF3_RHOML</name>
<accession>A0ACC0PYF3</accession>
<dbReference type="EMBL" id="CM046388">
    <property type="protein sequence ID" value="KAI8570214.1"/>
    <property type="molecule type" value="Genomic_DNA"/>
</dbReference>
<protein>
    <submittedName>
        <fullName evidence="1">Uncharacterized protein</fullName>
    </submittedName>
</protein>
<keyword evidence="2" id="KW-1185">Reference proteome</keyword>
<comment type="caution">
    <text evidence="1">The sequence shown here is derived from an EMBL/GenBank/DDBJ whole genome shotgun (WGS) entry which is preliminary data.</text>
</comment>
<evidence type="ECO:0000313" key="2">
    <source>
        <dbReference type="Proteomes" id="UP001062846"/>
    </source>
</evidence>
<proteinExistence type="predicted"/>
<sequence>MEVVRNCERLRDNLMGGCEKVSASIVLQMVSSRPSLRNIEAPSFDDLSEQMINKFLSFGCRLSDIFW</sequence>
<gene>
    <name evidence="1" type="ORF">RHMOL_Rhmol01G0016500</name>
</gene>